<accession>A0ABS9TB57</accession>
<keyword evidence="3" id="KW-1185">Reference proteome</keyword>
<keyword evidence="1" id="KW-0812">Transmembrane</keyword>
<evidence type="ECO:0000313" key="2">
    <source>
        <dbReference type="EMBL" id="MCH6165779.1"/>
    </source>
</evidence>
<feature type="transmembrane region" description="Helical" evidence="1">
    <location>
        <begin position="137"/>
        <end position="157"/>
    </location>
</feature>
<dbReference type="Pfam" id="PF09490">
    <property type="entry name" value="CbtA"/>
    <property type="match status" value="1"/>
</dbReference>
<evidence type="ECO:0000313" key="3">
    <source>
        <dbReference type="Proteomes" id="UP001299970"/>
    </source>
</evidence>
<dbReference type="InterPro" id="IPR012666">
    <property type="entry name" value="CbtA_put"/>
</dbReference>
<gene>
    <name evidence="2" type="ORF">MMF94_08805</name>
</gene>
<protein>
    <submittedName>
        <fullName evidence="2">CbtA family protein</fullName>
    </submittedName>
</protein>
<feature type="transmembrane region" description="Helical" evidence="1">
    <location>
        <begin position="99"/>
        <end position="117"/>
    </location>
</feature>
<comment type="caution">
    <text evidence="2">The sequence shown here is derived from an EMBL/GenBank/DDBJ whole genome shotgun (WGS) entry which is preliminary data.</text>
</comment>
<evidence type="ECO:0000256" key="1">
    <source>
        <dbReference type="SAM" id="Phobius"/>
    </source>
</evidence>
<feature type="transmembrane region" description="Helical" evidence="1">
    <location>
        <begin position="208"/>
        <end position="229"/>
    </location>
</feature>
<proteinExistence type="predicted"/>
<sequence length="244" mass="25028">MVRSLLVRGMLAGLVAGLIAFFFARVFGEPALEGGLAFEKSAAHAAGEHGGEELVSRGVQSNIGLAVAYLIYGVAVGGILALVYATAQGRLGLLGARGTAVVVALVGFVSAVLVPFLKYPFNPPASTLPETIGVRTGLFVVLLAVSVALAAASVALSRRLAPTLGWWNAVLVAAGAYVVLVSLVASLMPTFVETPPDFPATALYGFRVASLGGHVVLWTALALVFAALVHRATQPASREAPAVR</sequence>
<organism evidence="2 3">
    <name type="scientific">Pseudonocardia alaniniphila</name>
    <dbReference type="NCBI Taxonomy" id="75291"/>
    <lineage>
        <taxon>Bacteria</taxon>
        <taxon>Bacillati</taxon>
        <taxon>Actinomycetota</taxon>
        <taxon>Actinomycetes</taxon>
        <taxon>Pseudonocardiales</taxon>
        <taxon>Pseudonocardiaceae</taxon>
        <taxon>Pseudonocardia</taxon>
    </lineage>
</organism>
<keyword evidence="1" id="KW-1133">Transmembrane helix</keyword>
<feature type="transmembrane region" description="Helical" evidence="1">
    <location>
        <begin position="63"/>
        <end position="87"/>
    </location>
</feature>
<reference evidence="2 3" key="1">
    <citation type="submission" date="2022-03" db="EMBL/GenBank/DDBJ databases">
        <title>Pseudonocardia alaer sp. nov., a novel actinomycete isolated from reed forest soil.</title>
        <authorList>
            <person name="Wang L."/>
        </authorList>
    </citation>
    <scope>NUCLEOTIDE SEQUENCE [LARGE SCALE GENOMIC DNA]</scope>
    <source>
        <strain evidence="2 3">Y-16303</strain>
    </source>
</reference>
<name>A0ABS9TB57_9PSEU</name>
<feature type="transmembrane region" description="Helical" evidence="1">
    <location>
        <begin position="164"/>
        <end position="188"/>
    </location>
</feature>
<dbReference type="Proteomes" id="UP001299970">
    <property type="component" value="Unassembled WGS sequence"/>
</dbReference>
<keyword evidence="1" id="KW-0472">Membrane</keyword>
<dbReference type="EMBL" id="JAKXMK010000007">
    <property type="protein sequence ID" value="MCH6165779.1"/>
    <property type="molecule type" value="Genomic_DNA"/>
</dbReference>
<dbReference type="RefSeq" id="WP_241035811.1">
    <property type="nucleotide sequence ID" value="NZ_BAAAJF010000078.1"/>
</dbReference>